<dbReference type="InterPro" id="IPR000421">
    <property type="entry name" value="FA58C"/>
</dbReference>
<dbReference type="Gene3D" id="2.70.98.10">
    <property type="match status" value="1"/>
</dbReference>
<sequence>MSMRSGIHRGVIALAVLATSTAGAVAGPAHATALGSTAAAPLSAPAADAGAGDFSTSFEAGQPQPQLSTVEVAGGAPRQQNVSGTASSDGSLLGSVVGVTASAENTPGEVAANLADANPDTKWLAFASSGWVRYQLGTPAKAVRYSLTSANDSPERDPRDFTLQGSTDGTTWTDLDRRTGIDFSGRFAKRTFDVTTPATYAYYRLNVTAVHSGGIVQLADWDLSDGSTGSGPATPMRTVVGSGPISGFNIKPLVGWTGVKALRYSGGHTADGRGYAWNRLFDVDLPVTSTTRLSYKIFPDMVAGDLKYPSTYAALDVRFTDGTYLSDLGADDQHGVAASPSGQGKGKILYANQWNAVSVDVGKVAAGKTIDRVLVGYDNTGGATKDTRFGGWIDDVSVQASPAAVDGADLTNYVDVRRGTNASGSFSRGNNLPISALPNGFTFFTPVTNANSQSWEYYYQSANNAANLPVLQGLAISHEPSPWMGDRNQMSVMPSVATGTPTGSASGRGLAFDHATEVAHPDYYKVSLAGGLTAETAPADHGGVYRFTFPASASKGHLVVDTIDDNGTFTVDPATGTMTGWVDNGSGLSAGRSRMFVYGTFDRPATAVGTAPNGHAGTRYATFDTSADKQVTLKLSTSFISLDQARKNHALELAGRDFDAVRAAAKAAWNARLGVVSVKGANDSERTTLYSNLYRLNLYPNSQFENTGTATAPHYQYASPVAGKAGSPTATTTNAAVKDGKIYVNNGFWDTYRTVWPAYSLLYPEVAAEIADGFVQQYRDGGWVARWSSPGYADLMTGTSSDVAFADAYAKGVKLPDPLAAYDAAVKNATVLPTSSAVGRKGLDTSTFLGYTSTSTGESVSWGLEGLINDFGIGTMAAKLAKDPATPETRRAQLAEESKYFLERSTHYGNLFNPKVGFFQGRAADGSFPSTFDPEAWGGDYTETNAWNFAFHAPQDGNGLANLYGGRDALAKKLDTFFATPETATKPGGYGGVIHEMLEARDVRMGQLGQSNQVSHHIAYMYDWTGQQWKTAEKVREIMRRLYVGGEIGQGYPGDEDNGEMSSWYVLSSLGIYPLQVGSANWAVGSPKFEQVRVKRTQGDLVVNAPGNSEKNIYVQGLTVNGAKHKSVSISQDELTGPTTVDFAMGATPSDFGSRAQDAPPSLTQGTAAPQPLKDATGPGRGTATATDLASGDDAKALFDNTSRTGVSFTSATPSVTFALSGVGQRATWYTVTSGPKAGDPSAWRLEGSKDDGKTWQTLDTRTGQVFPWRVQTRPFEIAHAGTFTSYRLVVTATAGSAAPNLSEVELLTDGSKAQNTGIKVSAAEPFEVAEDTAWSGTVATFSGGVGQGQDPSATATATIAWGDGTSSAGTIEAGDLGSFTVRGSHTWATPGPYQPKVTVTTSNDSGSALGAATVHQASKPAYAAGFDSVCFGNVGDSVPCDGDRAGLSRDALVAAGGIPGRLLTVPGTDLRFSMPGIPVGDKDNATGAGQTLPVTLAPGATKLSLIGTATQTNQDTTATVNFTDGSSTSYPVQYGDWCGSPQFGNVVAIQMAYRLNGTGTDSCQVKLFATAPLAVPAGKTVASVTLPTQTGDPKTAGRIHVFAVADNGSALGVTAGADTTAKAGASTDVTLGTAKGGVPASTGYTARVQWGDGTVTEDAAVTTASDGTATVAGGHAWAAAGTYTVRVLVSDTRSDVLASLTVTVG</sequence>
<organism evidence="4 5">
    <name type="scientific">Terrabacter aerolatus</name>
    <dbReference type="NCBI Taxonomy" id="422442"/>
    <lineage>
        <taxon>Bacteria</taxon>
        <taxon>Bacillati</taxon>
        <taxon>Actinomycetota</taxon>
        <taxon>Actinomycetes</taxon>
        <taxon>Micrococcales</taxon>
        <taxon>Intrasporangiaceae</taxon>
        <taxon>Terrabacter</taxon>
    </lineage>
</organism>
<dbReference type="Gene3D" id="1.20.1610.10">
    <property type="entry name" value="alpha-1,2-mannosidases domains"/>
    <property type="match status" value="1"/>
</dbReference>
<dbReference type="GO" id="GO:0005829">
    <property type="term" value="C:cytosol"/>
    <property type="evidence" value="ECO:0007669"/>
    <property type="project" value="TreeGrafter"/>
</dbReference>
<dbReference type="Gene3D" id="1.20.1050.60">
    <property type="entry name" value="alpha-1,2-mannosidase"/>
    <property type="match status" value="1"/>
</dbReference>
<keyword evidence="2" id="KW-0732">Signal</keyword>
<dbReference type="SUPFAM" id="SSF48208">
    <property type="entry name" value="Six-hairpin glycosidases"/>
    <property type="match status" value="1"/>
</dbReference>
<evidence type="ECO:0000313" key="5">
    <source>
        <dbReference type="Proteomes" id="UP000321534"/>
    </source>
</evidence>
<dbReference type="PANTHER" id="PTHR12143">
    <property type="entry name" value="PEPTIDE N-GLYCANASE PNGASE -RELATED"/>
    <property type="match status" value="1"/>
</dbReference>
<dbReference type="InterPro" id="IPR014718">
    <property type="entry name" value="GH-type_carb-bd"/>
</dbReference>
<dbReference type="Pfam" id="PF07971">
    <property type="entry name" value="Glyco_hydro_92"/>
    <property type="match status" value="1"/>
</dbReference>
<dbReference type="InterPro" id="IPR050883">
    <property type="entry name" value="PNGase"/>
</dbReference>
<dbReference type="PROSITE" id="PS50022">
    <property type="entry name" value="FA58C_3"/>
    <property type="match status" value="1"/>
</dbReference>
<feature type="signal peptide" evidence="2">
    <location>
        <begin position="1"/>
        <end position="31"/>
    </location>
</feature>
<feature type="region of interest" description="Disordered" evidence="1">
    <location>
        <begin position="1146"/>
        <end position="1189"/>
    </location>
</feature>
<proteinExistence type="predicted"/>
<protein>
    <submittedName>
        <fullName evidence="4">Alpha-1 2-mannosidase</fullName>
    </submittedName>
</protein>
<dbReference type="InterPro" id="IPR041371">
    <property type="entry name" value="GH92_N"/>
</dbReference>
<dbReference type="FunFam" id="3.30.2080.10:FF:000001">
    <property type="entry name" value="Alpha-1,2-mannosidase subfamily"/>
    <property type="match status" value="1"/>
</dbReference>
<dbReference type="InterPro" id="IPR013783">
    <property type="entry name" value="Ig-like_fold"/>
</dbReference>
<dbReference type="NCBIfam" id="TIGR01180">
    <property type="entry name" value="aman2_put"/>
    <property type="match status" value="1"/>
</dbReference>
<evidence type="ECO:0000256" key="2">
    <source>
        <dbReference type="SAM" id="SignalP"/>
    </source>
</evidence>
<dbReference type="InterPro" id="IPR005887">
    <property type="entry name" value="GH92_a_mannosidase_put"/>
</dbReference>
<dbReference type="GO" id="GO:0030246">
    <property type="term" value="F:carbohydrate binding"/>
    <property type="evidence" value="ECO:0007669"/>
    <property type="project" value="InterPro"/>
</dbReference>
<feature type="region of interest" description="Disordered" evidence="1">
    <location>
        <begin position="148"/>
        <end position="168"/>
    </location>
</feature>
<dbReference type="InterPro" id="IPR008928">
    <property type="entry name" value="6-hairpin_glycosidase_sf"/>
</dbReference>
<name>A0A512CZB3_9MICO</name>
<feature type="compositionally biased region" description="Low complexity" evidence="1">
    <location>
        <begin position="1176"/>
        <end position="1187"/>
    </location>
</feature>
<comment type="caution">
    <text evidence="4">The sequence shown here is derived from an EMBL/GenBank/DDBJ whole genome shotgun (WGS) entry which is preliminary data.</text>
</comment>
<evidence type="ECO:0000313" key="4">
    <source>
        <dbReference type="EMBL" id="GEO29548.1"/>
    </source>
</evidence>
<dbReference type="EMBL" id="BJYX01000005">
    <property type="protein sequence ID" value="GEO29548.1"/>
    <property type="molecule type" value="Genomic_DNA"/>
</dbReference>
<keyword evidence="5" id="KW-1185">Reference proteome</keyword>
<dbReference type="SUPFAM" id="SSF49785">
    <property type="entry name" value="Galactose-binding domain-like"/>
    <property type="match status" value="1"/>
</dbReference>
<dbReference type="PANTHER" id="PTHR12143:SF43">
    <property type="entry name" value="PUTATIVE-RELATED"/>
    <property type="match status" value="1"/>
</dbReference>
<reference evidence="4 5" key="1">
    <citation type="submission" date="2019-07" db="EMBL/GenBank/DDBJ databases">
        <title>Whole genome shotgun sequence of Terrabacter aerolatus NBRC 106305.</title>
        <authorList>
            <person name="Hosoyama A."/>
            <person name="Uohara A."/>
            <person name="Ohji S."/>
            <person name="Ichikawa N."/>
        </authorList>
    </citation>
    <scope>NUCLEOTIDE SEQUENCE [LARGE SCALE GENOMIC DNA]</scope>
    <source>
        <strain evidence="4 5">NBRC 106305</strain>
    </source>
</reference>
<dbReference type="Pfam" id="PF17678">
    <property type="entry name" value="Glyco_hydro_92N"/>
    <property type="match status" value="1"/>
</dbReference>
<feature type="domain" description="F5/8 type C" evidence="3">
    <location>
        <begin position="80"/>
        <end position="205"/>
    </location>
</feature>
<accession>A0A512CZB3</accession>
<dbReference type="GO" id="GO:0000224">
    <property type="term" value="F:peptide-N4-(N-acetyl-beta-glucosaminyl)asparagine amidase activity"/>
    <property type="evidence" value="ECO:0007669"/>
    <property type="project" value="TreeGrafter"/>
</dbReference>
<dbReference type="Gene3D" id="2.60.40.10">
    <property type="entry name" value="Immunoglobulins"/>
    <property type="match status" value="1"/>
</dbReference>
<evidence type="ECO:0000259" key="3">
    <source>
        <dbReference type="PROSITE" id="PS50022"/>
    </source>
</evidence>
<dbReference type="GO" id="GO:0006516">
    <property type="term" value="P:glycoprotein catabolic process"/>
    <property type="evidence" value="ECO:0007669"/>
    <property type="project" value="TreeGrafter"/>
</dbReference>
<gene>
    <name evidence="4" type="ORF">TAE01_13580</name>
</gene>
<dbReference type="RefSeq" id="WP_246111187.1">
    <property type="nucleotide sequence ID" value="NZ_BAAARO010000002.1"/>
</dbReference>
<dbReference type="InterPro" id="IPR012939">
    <property type="entry name" value="Glyco_hydro_92"/>
</dbReference>
<dbReference type="Gene3D" id="2.60.120.260">
    <property type="entry name" value="Galactose-binding domain-like"/>
    <property type="match status" value="2"/>
</dbReference>
<dbReference type="Pfam" id="PF00754">
    <property type="entry name" value="F5_F8_type_C"/>
    <property type="match status" value="1"/>
</dbReference>
<dbReference type="Proteomes" id="UP000321534">
    <property type="component" value="Unassembled WGS sequence"/>
</dbReference>
<dbReference type="InterPro" id="IPR008979">
    <property type="entry name" value="Galactose-bd-like_sf"/>
</dbReference>
<feature type="chain" id="PRO_5021884105" evidence="2">
    <location>
        <begin position="32"/>
        <end position="1706"/>
    </location>
</feature>
<dbReference type="GO" id="GO:0005975">
    <property type="term" value="P:carbohydrate metabolic process"/>
    <property type="evidence" value="ECO:0007669"/>
    <property type="project" value="InterPro"/>
</dbReference>
<evidence type="ECO:0000256" key="1">
    <source>
        <dbReference type="SAM" id="MobiDB-lite"/>
    </source>
</evidence>
<dbReference type="Gene3D" id="3.30.2080.10">
    <property type="entry name" value="GH92 mannosidase domain"/>
    <property type="match status" value="1"/>
</dbReference>